<dbReference type="AlphaFoldDB" id="A0A1B0G0A6"/>
<name>A0A1B0G0A6_GLOMM</name>
<keyword evidence="3" id="KW-1185">Reference proteome</keyword>
<organism evidence="2 3">
    <name type="scientific">Glossina morsitans morsitans</name>
    <name type="common">Savannah tsetse fly</name>
    <dbReference type="NCBI Taxonomy" id="37546"/>
    <lineage>
        <taxon>Eukaryota</taxon>
        <taxon>Metazoa</taxon>
        <taxon>Ecdysozoa</taxon>
        <taxon>Arthropoda</taxon>
        <taxon>Hexapoda</taxon>
        <taxon>Insecta</taxon>
        <taxon>Pterygota</taxon>
        <taxon>Neoptera</taxon>
        <taxon>Endopterygota</taxon>
        <taxon>Diptera</taxon>
        <taxon>Brachycera</taxon>
        <taxon>Muscomorpha</taxon>
        <taxon>Hippoboscoidea</taxon>
        <taxon>Glossinidae</taxon>
        <taxon>Glossina</taxon>
    </lineage>
</organism>
<evidence type="ECO:0000256" key="1">
    <source>
        <dbReference type="SAM" id="MobiDB-lite"/>
    </source>
</evidence>
<evidence type="ECO:0000313" key="2">
    <source>
        <dbReference type="EnsemblMetazoa" id="GMOY006672-PA"/>
    </source>
</evidence>
<dbReference type="VEuPathDB" id="VectorBase:GMOY006672"/>
<feature type="compositionally biased region" description="Polar residues" evidence="1">
    <location>
        <begin position="29"/>
        <end position="54"/>
    </location>
</feature>
<reference evidence="2" key="1">
    <citation type="submission" date="2020-05" db="UniProtKB">
        <authorList>
            <consortium name="EnsemblMetazoa"/>
        </authorList>
    </citation>
    <scope>IDENTIFICATION</scope>
    <source>
        <strain evidence="2">Yale</strain>
    </source>
</reference>
<accession>A0A1B0G0A6</accession>
<dbReference type="EnsemblMetazoa" id="GMOY006672-RA">
    <property type="protein sequence ID" value="GMOY006672-PA"/>
    <property type="gene ID" value="GMOY006672"/>
</dbReference>
<protein>
    <submittedName>
        <fullName evidence="2">Uncharacterized protein</fullName>
    </submittedName>
</protein>
<feature type="region of interest" description="Disordered" evidence="1">
    <location>
        <begin position="1"/>
        <end position="63"/>
    </location>
</feature>
<dbReference type="Proteomes" id="UP000092444">
    <property type="component" value="Unassembled WGS sequence"/>
</dbReference>
<dbReference type="EMBL" id="CCAG010018516">
    <property type="status" value="NOT_ANNOTATED_CDS"/>
    <property type="molecule type" value="Genomic_DNA"/>
</dbReference>
<proteinExistence type="predicted"/>
<sequence length="63" mass="7120">MVYTNRTEKCNSSTEETVTTKSEKHFKDQNNANYSDSNKRSQSTNAIGANNAWSKNAAESDKW</sequence>
<evidence type="ECO:0000313" key="3">
    <source>
        <dbReference type="Proteomes" id="UP000092444"/>
    </source>
</evidence>